<feature type="compositionally biased region" description="Acidic residues" evidence="1">
    <location>
        <begin position="412"/>
        <end position="424"/>
    </location>
</feature>
<name>A0A015IDH4_RHIIW</name>
<dbReference type="GO" id="GO:0005737">
    <property type="term" value="C:cytoplasm"/>
    <property type="evidence" value="ECO:0007669"/>
    <property type="project" value="TreeGrafter"/>
</dbReference>
<dbReference type="InterPro" id="IPR000719">
    <property type="entry name" value="Prot_kinase_dom"/>
</dbReference>
<feature type="domain" description="Protein kinase" evidence="2">
    <location>
        <begin position="69"/>
        <end position="353"/>
    </location>
</feature>
<sequence length="451" mass="52767">MGKTYKKQCKKCFEDKKWCSQICLKSYLKNNFSNWTSGNEEVDDFIREMQSKINNKDDVVFEWVPYDQFRKFKEIGKGGFATVYSAIWKDGPLYCDGKKNDPKYFDGKWIRLAHENVALKCLDNCNNITKEFLNEVKAYSKARRGTKVLSIYGITQKPDTKEYAMVLEYADRGDLSKWINKHSKGFDWSSRLNKLIYIINGLKEIHQKQMVHRDFHTGNLLFKTNKDISLDIRISDMGLSGKVGNIDNEVCGVMPYIAPEVLRGDPYTQAADIYSFGMIMYFIATKRQPFQNRAHDHYLALDICKDNTRPSINDLEVPECYIDLMKRCWDPDPKNRPNVKETCDLIELFHKSYTTKYSKSPEIKQQFEEVEKHRKSNLPTKSQIKKIRKLKKQKEVLEQHEEENSTPNKNDENDENDEYDENDQSDTHPQAIYTSRLLNNSFISEGLDMAI</sequence>
<dbReference type="Gene3D" id="1.10.510.10">
    <property type="entry name" value="Transferase(Phosphotransferase) domain 1"/>
    <property type="match status" value="1"/>
</dbReference>
<feature type="compositionally biased region" description="Basic residues" evidence="1">
    <location>
        <begin position="383"/>
        <end position="392"/>
    </location>
</feature>
<dbReference type="PANTHER" id="PTHR23257:SF963">
    <property type="entry name" value="AT08303P"/>
    <property type="match status" value="1"/>
</dbReference>
<gene>
    <name evidence="3" type="ORF">RirG_228020</name>
</gene>
<dbReference type="Proteomes" id="UP000022910">
    <property type="component" value="Unassembled WGS sequence"/>
</dbReference>
<dbReference type="PRINTS" id="PR00109">
    <property type="entry name" value="TYRKINASE"/>
</dbReference>
<feature type="region of interest" description="Disordered" evidence="1">
    <location>
        <begin position="371"/>
        <end position="433"/>
    </location>
</feature>
<dbReference type="SUPFAM" id="SSF56112">
    <property type="entry name" value="Protein kinase-like (PK-like)"/>
    <property type="match status" value="1"/>
</dbReference>
<dbReference type="OrthoDB" id="2418193at2759"/>
<feature type="compositionally biased region" description="Basic and acidic residues" evidence="1">
    <location>
        <begin position="393"/>
        <end position="403"/>
    </location>
</feature>
<evidence type="ECO:0000259" key="2">
    <source>
        <dbReference type="PROSITE" id="PS50011"/>
    </source>
</evidence>
<comment type="caution">
    <text evidence="3">The sequence shown here is derived from an EMBL/GenBank/DDBJ whole genome shotgun (WGS) entry which is preliminary data.</text>
</comment>
<dbReference type="Pfam" id="PF00069">
    <property type="entry name" value="Pkinase"/>
    <property type="match status" value="1"/>
</dbReference>
<evidence type="ECO:0000313" key="4">
    <source>
        <dbReference type="Proteomes" id="UP000022910"/>
    </source>
</evidence>
<evidence type="ECO:0000313" key="3">
    <source>
        <dbReference type="EMBL" id="EXX55142.1"/>
    </source>
</evidence>
<dbReference type="InterPro" id="IPR001245">
    <property type="entry name" value="Ser-Thr/Tyr_kinase_cat_dom"/>
</dbReference>
<dbReference type="PROSITE" id="PS50011">
    <property type="entry name" value="PROTEIN_KINASE_DOM"/>
    <property type="match status" value="1"/>
</dbReference>
<reference evidence="3 4" key="1">
    <citation type="submission" date="2014-02" db="EMBL/GenBank/DDBJ databases">
        <title>Single nucleus genome sequencing reveals high similarity among nuclei of an endomycorrhizal fungus.</title>
        <authorList>
            <person name="Lin K."/>
            <person name="Geurts R."/>
            <person name="Zhang Z."/>
            <person name="Limpens E."/>
            <person name="Saunders D.G."/>
            <person name="Mu D."/>
            <person name="Pang E."/>
            <person name="Cao H."/>
            <person name="Cha H."/>
            <person name="Lin T."/>
            <person name="Zhou Q."/>
            <person name="Shang Y."/>
            <person name="Li Y."/>
            <person name="Ivanov S."/>
            <person name="Sharma T."/>
            <person name="Velzen R.V."/>
            <person name="Ruijter N.D."/>
            <person name="Aanen D.K."/>
            <person name="Win J."/>
            <person name="Kamoun S."/>
            <person name="Bisseling T."/>
            <person name="Huang S."/>
        </authorList>
    </citation>
    <scope>NUCLEOTIDE SEQUENCE [LARGE SCALE GENOMIC DNA]</scope>
    <source>
        <strain evidence="4">DAOM197198w</strain>
    </source>
</reference>
<dbReference type="PANTHER" id="PTHR23257">
    <property type="entry name" value="SERINE-THREONINE PROTEIN KINASE"/>
    <property type="match status" value="1"/>
</dbReference>
<dbReference type="GO" id="GO:0007165">
    <property type="term" value="P:signal transduction"/>
    <property type="evidence" value="ECO:0007669"/>
    <property type="project" value="TreeGrafter"/>
</dbReference>
<dbReference type="GO" id="GO:0005524">
    <property type="term" value="F:ATP binding"/>
    <property type="evidence" value="ECO:0007669"/>
    <property type="project" value="InterPro"/>
</dbReference>
<evidence type="ECO:0000256" key="1">
    <source>
        <dbReference type="SAM" id="MobiDB-lite"/>
    </source>
</evidence>
<dbReference type="AlphaFoldDB" id="A0A015IDH4"/>
<organism evidence="3 4">
    <name type="scientific">Rhizophagus irregularis (strain DAOM 197198w)</name>
    <name type="common">Glomus intraradices</name>
    <dbReference type="NCBI Taxonomy" id="1432141"/>
    <lineage>
        <taxon>Eukaryota</taxon>
        <taxon>Fungi</taxon>
        <taxon>Fungi incertae sedis</taxon>
        <taxon>Mucoromycota</taxon>
        <taxon>Glomeromycotina</taxon>
        <taxon>Glomeromycetes</taxon>
        <taxon>Glomerales</taxon>
        <taxon>Glomeraceae</taxon>
        <taxon>Rhizophagus</taxon>
    </lineage>
</organism>
<protein>
    <submittedName>
        <fullName evidence="3">Rad53p</fullName>
    </submittedName>
</protein>
<keyword evidence="4" id="KW-1185">Reference proteome</keyword>
<dbReference type="EMBL" id="JEMT01028313">
    <property type="protein sequence ID" value="EXX55142.1"/>
    <property type="molecule type" value="Genomic_DNA"/>
</dbReference>
<dbReference type="InterPro" id="IPR011009">
    <property type="entry name" value="Kinase-like_dom_sf"/>
</dbReference>
<proteinExistence type="predicted"/>
<dbReference type="GO" id="GO:0004672">
    <property type="term" value="F:protein kinase activity"/>
    <property type="evidence" value="ECO:0007669"/>
    <property type="project" value="InterPro"/>
</dbReference>
<accession>A0A015IDH4</accession>
<dbReference type="HOGENOM" id="CLU_000288_7_34_1"/>
<dbReference type="InterPro" id="IPR050167">
    <property type="entry name" value="Ser_Thr_protein_kinase"/>
</dbReference>